<dbReference type="EMBL" id="CP035758">
    <property type="protein sequence ID" value="QBD74677.1"/>
    <property type="molecule type" value="Genomic_DNA"/>
</dbReference>
<dbReference type="InterPro" id="IPR003767">
    <property type="entry name" value="Malate/L-lactate_DH-like"/>
</dbReference>
<dbReference type="InterPro" id="IPR043143">
    <property type="entry name" value="Mal/L-sulf/L-lact_DH-like_NADP"/>
</dbReference>
<evidence type="ECO:0000256" key="2">
    <source>
        <dbReference type="ARBA" id="ARBA00023002"/>
    </source>
</evidence>
<gene>
    <name evidence="3" type="ORF">EPA93_01195</name>
</gene>
<dbReference type="GO" id="GO:0016491">
    <property type="term" value="F:oxidoreductase activity"/>
    <property type="evidence" value="ECO:0007669"/>
    <property type="project" value="UniProtKB-KW"/>
</dbReference>
<dbReference type="OrthoDB" id="9769447at2"/>
<dbReference type="RefSeq" id="WP_129885276.1">
    <property type="nucleotide sequence ID" value="NZ_CP035758.1"/>
</dbReference>
<dbReference type="PANTHER" id="PTHR11091">
    <property type="entry name" value="OXIDOREDUCTASE-RELATED"/>
    <property type="match status" value="1"/>
</dbReference>
<dbReference type="Pfam" id="PF02615">
    <property type="entry name" value="Ldh_2"/>
    <property type="match status" value="1"/>
</dbReference>
<protein>
    <recommendedName>
        <fullName evidence="5">Ldh family oxidoreductase</fullName>
    </recommendedName>
</protein>
<comment type="similarity">
    <text evidence="1">Belongs to the LDH2/MDH2 oxidoreductase family.</text>
</comment>
<dbReference type="InterPro" id="IPR043144">
    <property type="entry name" value="Mal/L-sulf/L-lact_DH-like_ah"/>
</dbReference>
<dbReference type="PANTHER" id="PTHR11091:SF0">
    <property type="entry name" value="MALATE DEHYDROGENASE"/>
    <property type="match status" value="1"/>
</dbReference>
<name>A0A4P6JI03_KTERU</name>
<dbReference type="Proteomes" id="UP000290365">
    <property type="component" value="Chromosome"/>
</dbReference>
<reference evidence="3 4" key="1">
    <citation type="submission" date="2019-01" db="EMBL/GenBank/DDBJ databases">
        <title>Ktedonosporobacter rubrisoli SCAWS-G2.</title>
        <authorList>
            <person name="Huang Y."/>
            <person name="Yan B."/>
        </authorList>
    </citation>
    <scope>NUCLEOTIDE SEQUENCE [LARGE SCALE GENOMIC DNA]</scope>
    <source>
        <strain evidence="3 4">SCAWS-G2</strain>
    </source>
</reference>
<evidence type="ECO:0000313" key="4">
    <source>
        <dbReference type="Proteomes" id="UP000290365"/>
    </source>
</evidence>
<dbReference type="KEGG" id="kbs:EPA93_01195"/>
<dbReference type="SUPFAM" id="SSF89733">
    <property type="entry name" value="L-sulfolactate dehydrogenase-like"/>
    <property type="match status" value="1"/>
</dbReference>
<sequence>MEHDALVSVSLAEVEATGLALFRNAGCEAELAASWMQIALDRDMQADYGRGISRLPSILEQVEAGTMSRRLDLRIERPSPMAARIFASRRDWPDQVGVKAAELAMQIAQQHGVSFVAFPQPHILGALLQPVLEAQYIGMVLVQNEPLMNYGTAPENLVGNNPLAICAPGNPPFIFDGALSQYGLVNLLYDASTRGTVPAGAIIDGTGQETTDPAILQAIAERQRTRGSMLPLGGMKGLGLAMGLEFLAGALTGGFFSANEGKPWGAGALIIVLGPQLFQHEQMARQASEYLAHFSSYPGQHSWQQRQQARQTGRLDYPAAIIHSLNELAAGKQLQERIAI</sequence>
<accession>A0A4P6JI03</accession>
<dbReference type="Gene3D" id="3.30.1370.60">
    <property type="entry name" value="Hypothetical oxidoreductase yiak, domain 2"/>
    <property type="match status" value="1"/>
</dbReference>
<evidence type="ECO:0000313" key="3">
    <source>
        <dbReference type="EMBL" id="QBD74677.1"/>
    </source>
</evidence>
<evidence type="ECO:0000256" key="1">
    <source>
        <dbReference type="ARBA" id="ARBA00006056"/>
    </source>
</evidence>
<organism evidence="3 4">
    <name type="scientific">Ktedonosporobacter rubrisoli</name>
    <dbReference type="NCBI Taxonomy" id="2509675"/>
    <lineage>
        <taxon>Bacteria</taxon>
        <taxon>Bacillati</taxon>
        <taxon>Chloroflexota</taxon>
        <taxon>Ktedonobacteria</taxon>
        <taxon>Ktedonobacterales</taxon>
        <taxon>Ktedonosporobacteraceae</taxon>
        <taxon>Ktedonosporobacter</taxon>
    </lineage>
</organism>
<keyword evidence="4" id="KW-1185">Reference proteome</keyword>
<dbReference type="Gene3D" id="1.10.1530.10">
    <property type="match status" value="1"/>
</dbReference>
<keyword evidence="2" id="KW-0560">Oxidoreductase</keyword>
<evidence type="ECO:0008006" key="5">
    <source>
        <dbReference type="Google" id="ProtNLM"/>
    </source>
</evidence>
<proteinExistence type="inferred from homology"/>
<dbReference type="AlphaFoldDB" id="A0A4P6JI03"/>
<dbReference type="InterPro" id="IPR036111">
    <property type="entry name" value="Mal/L-sulfo/L-lacto_DH-like_sf"/>
</dbReference>